<sequence length="327" mass="35580">MDQPPSDRRTRTHPSPHGTAAARRRSWLSGALLTAVLLGLIALSIRSVSGDLAFVLLGSVGLVVGVIHRLFPGSQFFTLALANFIGVYACVFAMFLESSFQDMGMLAQGIGFAMPLAAFVSGAWWRAKDIRSIVQSRRLRESGHFERMFLWMAPVWGIGALTFLLPGRGIPPDQLTLIFLLAMGVISVVVGLVAHDVAVFLLDAGLLFEGFFQQVSRLVLPAFAFLTFYSLVIIVFGTVYTILDRFMVEPNFLVHGQPRDVTLTEGLYFSLVTFATVGYGDISPMTGAVRIVAAVEIVAGVLLLLFGFSAIIGHAKPRDHRDPPDPL</sequence>
<gene>
    <name evidence="4" type="ORF">HND93_32660</name>
</gene>
<evidence type="ECO:0000256" key="1">
    <source>
        <dbReference type="SAM" id="MobiDB-lite"/>
    </source>
</evidence>
<feature type="transmembrane region" description="Helical" evidence="2">
    <location>
        <begin position="108"/>
        <end position="127"/>
    </location>
</feature>
<accession>A0ABX2TJF3</accession>
<protein>
    <submittedName>
        <fullName evidence="4">Two pore domain potassium channel family protein</fullName>
    </submittedName>
</protein>
<name>A0ABX2TJF3_9PROT</name>
<keyword evidence="2" id="KW-1133">Transmembrane helix</keyword>
<evidence type="ECO:0000313" key="4">
    <source>
        <dbReference type="EMBL" id="NYZ24480.1"/>
    </source>
</evidence>
<dbReference type="EMBL" id="JABFDB010000040">
    <property type="protein sequence ID" value="NYZ24480.1"/>
    <property type="molecule type" value="Genomic_DNA"/>
</dbReference>
<dbReference type="Gene3D" id="1.10.287.70">
    <property type="match status" value="1"/>
</dbReference>
<keyword evidence="4" id="KW-0406">Ion transport</keyword>
<feature type="transmembrane region" description="Helical" evidence="2">
    <location>
        <begin position="52"/>
        <end position="71"/>
    </location>
</feature>
<feature type="transmembrane region" description="Helical" evidence="2">
    <location>
        <begin position="27"/>
        <end position="46"/>
    </location>
</feature>
<organism evidence="4 5">
    <name type="scientific">Azospirillum oleiclasticum</name>
    <dbReference type="NCBI Taxonomy" id="2735135"/>
    <lineage>
        <taxon>Bacteria</taxon>
        <taxon>Pseudomonadati</taxon>
        <taxon>Pseudomonadota</taxon>
        <taxon>Alphaproteobacteria</taxon>
        <taxon>Rhodospirillales</taxon>
        <taxon>Azospirillaceae</taxon>
        <taxon>Azospirillum</taxon>
    </lineage>
</organism>
<evidence type="ECO:0000259" key="3">
    <source>
        <dbReference type="Pfam" id="PF07885"/>
    </source>
</evidence>
<keyword evidence="5" id="KW-1185">Reference proteome</keyword>
<dbReference type="InterPro" id="IPR013099">
    <property type="entry name" value="K_chnl_dom"/>
</dbReference>
<feature type="transmembrane region" description="Helical" evidence="2">
    <location>
        <begin position="177"/>
        <end position="206"/>
    </location>
</feature>
<evidence type="ECO:0000256" key="2">
    <source>
        <dbReference type="SAM" id="Phobius"/>
    </source>
</evidence>
<keyword evidence="2" id="KW-0472">Membrane</keyword>
<dbReference type="Proteomes" id="UP000584642">
    <property type="component" value="Unassembled WGS sequence"/>
</dbReference>
<feature type="transmembrane region" description="Helical" evidence="2">
    <location>
        <begin position="291"/>
        <end position="312"/>
    </location>
</feature>
<evidence type="ECO:0000313" key="5">
    <source>
        <dbReference type="Proteomes" id="UP000584642"/>
    </source>
</evidence>
<dbReference type="SUPFAM" id="SSF81324">
    <property type="entry name" value="Voltage-gated potassium channels"/>
    <property type="match status" value="1"/>
</dbReference>
<dbReference type="GO" id="GO:0034220">
    <property type="term" value="P:monoatomic ion transmembrane transport"/>
    <property type="evidence" value="ECO:0007669"/>
    <property type="project" value="UniProtKB-KW"/>
</dbReference>
<comment type="caution">
    <text evidence="4">The sequence shown here is derived from an EMBL/GenBank/DDBJ whole genome shotgun (WGS) entry which is preliminary data.</text>
</comment>
<dbReference type="Pfam" id="PF07885">
    <property type="entry name" value="Ion_trans_2"/>
    <property type="match status" value="1"/>
</dbReference>
<feature type="transmembrane region" description="Helical" evidence="2">
    <location>
        <begin position="218"/>
        <end position="243"/>
    </location>
</feature>
<feature type="domain" description="Potassium channel" evidence="3">
    <location>
        <begin position="230"/>
        <end position="311"/>
    </location>
</feature>
<keyword evidence="2" id="KW-0812">Transmembrane</keyword>
<feature type="region of interest" description="Disordered" evidence="1">
    <location>
        <begin position="1"/>
        <end position="21"/>
    </location>
</feature>
<proteinExistence type="predicted"/>
<dbReference type="RefSeq" id="WP_180286252.1">
    <property type="nucleotide sequence ID" value="NZ_JABFDB010000040.1"/>
</dbReference>
<feature type="transmembrane region" description="Helical" evidence="2">
    <location>
        <begin position="148"/>
        <end position="165"/>
    </location>
</feature>
<reference evidence="4 5" key="1">
    <citation type="submission" date="2020-05" db="EMBL/GenBank/DDBJ databases">
        <title>Azospirillum oleiclasticum sp. nov, a nitrogen-fixing and heavy crude oil-emulsifying bacterium isolated from the crude oil of Yumen Oilfield.</title>
        <authorList>
            <person name="Wu D."/>
            <person name="Cai M."/>
            <person name="Zhang X."/>
        </authorList>
    </citation>
    <scope>NUCLEOTIDE SEQUENCE [LARGE SCALE GENOMIC DNA]</scope>
    <source>
        <strain evidence="4 5">ROY-1-1-2</strain>
    </source>
</reference>
<keyword evidence="4" id="KW-0813">Transport</keyword>
<keyword evidence="4" id="KW-0407">Ion channel</keyword>
<feature type="transmembrane region" description="Helical" evidence="2">
    <location>
        <begin position="76"/>
        <end position="96"/>
    </location>
</feature>